<keyword evidence="24" id="KW-1185">Reference proteome</keyword>
<evidence type="ECO:0000256" key="1">
    <source>
        <dbReference type="ARBA" id="ARBA00000085"/>
    </source>
</evidence>
<dbReference type="KEGG" id="nio:NITINOP_0818"/>
<dbReference type="InterPro" id="IPR001610">
    <property type="entry name" value="PAC"/>
</dbReference>
<dbReference type="SUPFAM" id="SSF52172">
    <property type="entry name" value="CheY-like"/>
    <property type="match status" value="2"/>
</dbReference>
<feature type="domain" description="PAS" evidence="21">
    <location>
        <begin position="285"/>
        <end position="355"/>
    </location>
</feature>
<dbReference type="Pfam" id="PF00512">
    <property type="entry name" value="HisKA"/>
    <property type="match status" value="1"/>
</dbReference>
<evidence type="ECO:0000256" key="17">
    <source>
        <dbReference type="SAM" id="Coils"/>
    </source>
</evidence>
<accession>A0A0S4KMU9</accession>
<feature type="modified residue" description="4-aspartylphosphate" evidence="16">
    <location>
        <position position="874"/>
    </location>
</feature>
<feature type="domain" description="PAS" evidence="21">
    <location>
        <begin position="413"/>
        <end position="486"/>
    </location>
</feature>
<keyword evidence="10" id="KW-0067">ATP-binding</keyword>
<evidence type="ECO:0000256" key="11">
    <source>
        <dbReference type="ARBA" id="ARBA00022989"/>
    </source>
</evidence>
<evidence type="ECO:0000259" key="20">
    <source>
        <dbReference type="PROSITE" id="PS50110"/>
    </source>
</evidence>
<evidence type="ECO:0000313" key="24">
    <source>
        <dbReference type="Proteomes" id="UP000066284"/>
    </source>
</evidence>
<evidence type="ECO:0000256" key="18">
    <source>
        <dbReference type="SAM" id="Phobius"/>
    </source>
</evidence>
<evidence type="ECO:0000256" key="7">
    <source>
        <dbReference type="ARBA" id="ARBA00022692"/>
    </source>
</evidence>
<evidence type="ECO:0000256" key="16">
    <source>
        <dbReference type="PROSITE-ProRule" id="PRU00169"/>
    </source>
</evidence>
<evidence type="ECO:0000256" key="12">
    <source>
        <dbReference type="ARBA" id="ARBA00023012"/>
    </source>
</evidence>
<keyword evidence="17" id="KW-0175">Coiled coil</keyword>
<dbReference type="SMART" id="SM00388">
    <property type="entry name" value="HisKA"/>
    <property type="match status" value="1"/>
</dbReference>
<dbReference type="NCBIfam" id="TIGR00229">
    <property type="entry name" value="sensory_box"/>
    <property type="match status" value="2"/>
</dbReference>
<evidence type="ECO:0000259" key="22">
    <source>
        <dbReference type="PROSITE" id="PS50113"/>
    </source>
</evidence>
<evidence type="ECO:0000256" key="8">
    <source>
        <dbReference type="ARBA" id="ARBA00022741"/>
    </source>
</evidence>
<reference evidence="24" key="1">
    <citation type="submission" date="2015-09" db="EMBL/GenBank/DDBJ databases">
        <authorList>
            <person name="Daims H."/>
        </authorList>
    </citation>
    <scope>NUCLEOTIDE SEQUENCE [LARGE SCALE GENOMIC DNA]</scope>
</reference>
<comment type="subcellular location">
    <subcellularLocation>
        <location evidence="2">Cell membrane</location>
        <topology evidence="2">Multi-pass membrane protein</topology>
    </subcellularLocation>
</comment>
<proteinExistence type="predicted"/>
<keyword evidence="7 18" id="KW-0812">Transmembrane</keyword>
<dbReference type="PRINTS" id="PR00344">
    <property type="entry name" value="BCTRLSENSOR"/>
</dbReference>
<dbReference type="SMART" id="SM00091">
    <property type="entry name" value="PAS"/>
    <property type="match status" value="2"/>
</dbReference>
<dbReference type="GO" id="GO:0005524">
    <property type="term" value="F:ATP binding"/>
    <property type="evidence" value="ECO:0007669"/>
    <property type="project" value="UniProtKB-KW"/>
</dbReference>
<feature type="domain" description="Histidine kinase" evidence="19">
    <location>
        <begin position="575"/>
        <end position="800"/>
    </location>
</feature>
<dbReference type="InterPro" id="IPR000700">
    <property type="entry name" value="PAS-assoc_C"/>
</dbReference>
<dbReference type="Gene3D" id="3.30.565.10">
    <property type="entry name" value="Histidine kinase-like ATPase, C-terminal domain"/>
    <property type="match status" value="1"/>
</dbReference>
<evidence type="ECO:0000256" key="4">
    <source>
        <dbReference type="ARBA" id="ARBA00022475"/>
    </source>
</evidence>
<protein>
    <recommendedName>
        <fullName evidence="15">Sensor protein FixL</fullName>
        <ecNumber evidence="3">2.7.13.3</ecNumber>
    </recommendedName>
</protein>
<dbReference type="SMART" id="SM00448">
    <property type="entry name" value="REC"/>
    <property type="match status" value="2"/>
</dbReference>
<dbReference type="CDD" id="cd16922">
    <property type="entry name" value="HATPase_EvgS-ArcB-TorS-like"/>
    <property type="match status" value="1"/>
</dbReference>
<dbReference type="EC" id="2.7.13.3" evidence="3"/>
<keyword evidence="9 23" id="KW-0418">Kinase</keyword>
<dbReference type="InterPro" id="IPR000014">
    <property type="entry name" value="PAS"/>
</dbReference>
<dbReference type="GO" id="GO:0006355">
    <property type="term" value="P:regulation of DNA-templated transcription"/>
    <property type="evidence" value="ECO:0007669"/>
    <property type="project" value="InterPro"/>
</dbReference>
<keyword evidence="11 18" id="KW-1133">Transmembrane helix</keyword>
<dbReference type="EMBL" id="LN885086">
    <property type="protein sequence ID" value="CUQ65793.1"/>
    <property type="molecule type" value="Genomic_DNA"/>
</dbReference>
<feature type="modified residue" description="4-aspartylphosphate" evidence="16">
    <location>
        <position position="1023"/>
    </location>
</feature>
<evidence type="ECO:0000256" key="6">
    <source>
        <dbReference type="ARBA" id="ARBA00022679"/>
    </source>
</evidence>
<evidence type="ECO:0000256" key="2">
    <source>
        <dbReference type="ARBA" id="ARBA00004651"/>
    </source>
</evidence>
<dbReference type="PROSITE" id="PS50112">
    <property type="entry name" value="PAS"/>
    <property type="match status" value="2"/>
</dbReference>
<dbReference type="FunFam" id="1.10.287.130:FF:000003">
    <property type="entry name" value="Histidine kinase"/>
    <property type="match status" value="1"/>
</dbReference>
<feature type="domain" description="PAC" evidence="22">
    <location>
        <begin position="490"/>
        <end position="543"/>
    </location>
</feature>
<dbReference type="Gene3D" id="3.30.450.20">
    <property type="entry name" value="PAS domain"/>
    <property type="match status" value="2"/>
</dbReference>
<dbReference type="Pfam" id="PF02518">
    <property type="entry name" value="HATPase_c"/>
    <property type="match status" value="1"/>
</dbReference>
<evidence type="ECO:0000256" key="9">
    <source>
        <dbReference type="ARBA" id="ARBA00022777"/>
    </source>
</evidence>
<dbReference type="CDD" id="cd00082">
    <property type="entry name" value="HisKA"/>
    <property type="match status" value="1"/>
</dbReference>
<dbReference type="InterPro" id="IPR035965">
    <property type="entry name" value="PAS-like_dom_sf"/>
</dbReference>
<feature type="transmembrane region" description="Helical" evidence="18">
    <location>
        <begin position="181"/>
        <end position="205"/>
    </location>
</feature>
<keyword evidence="8" id="KW-0547">Nucleotide-binding</keyword>
<dbReference type="FunFam" id="3.30.565.10:FF:000010">
    <property type="entry name" value="Sensor histidine kinase RcsC"/>
    <property type="match status" value="1"/>
</dbReference>
<evidence type="ECO:0000256" key="14">
    <source>
        <dbReference type="ARBA" id="ARBA00059827"/>
    </source>
</evidence>
<dbReference type="PROSITE" id="PS50110">
    <property type="entry name" value="RESPONSE_REGULATORY"/>
    <property type="match status" value="2"/>
</dbReference>
<evidence type="ECO:0000256" key="5">
    <source>
        <dbReference type="ARBA" id="ARBA00022553"/>
    </source>
</evidence>
<dbReference type="SUPFAM" id="SSF55785">
    <property type="entry name" value="PYP-like sensor domain (PAS domain)"/>
    <property type="match status" value="2"/>
</dbReference>
<dbReference type="SUPFAM" id="SSF55874">
    <property type="entry name" value="ATPase domain of HSP90 chaperone/DNA topoisomerase II/histidine kinase"/>
    <property type="match status" value="1"/>
</dbReference>
<dbReference type="InterPro" id="IPR036097">
    <property type="entry name" value="HisK_dim/P_sf"/>
</dbReference>
<evidence type="ECO:0000256" key="13">
    <source>
        <dbReference type="ARBA" id="ARBA00023136"/>
    </source>
</evidence>
<feature type="transmembrane region" description="Helical" evidence="18">
    <location>
        <begin position="26"/>
        <end position="46"/>
    </location>
</feature>
<dbReference type="STRING" id="1715989.NITINOP_0818"/>
<dbReference type="Gene3D" id="1.10.287.130">
    <property type="match status" value="1"/>
</dbReference>
<dbReference type="GO" id="GO:0000155">
    <property type="term" value="F:phosphorelay sensor kinase activity"/>
    <property type="evidence" value="ECO:0007669"/>
    <property type="project" value="InterPro"/>
</dbReference>
<keyword evidence="13 18" id="KW-0472">Membrane</keyword>
<dbReference type="CDD" id="cd17546">
    <property type="entry name" value="REC_hyHK_CKI1_RcsC-like"/>
    <property type="match status" value="2"/>
</dbReference>
<keyword evidence="5 16" id="KW-0597">Phosphoprotein</keyword>
<keyword evidence="12" id="KW-0902">Two-component regulatory system</keyword>
<feature type="domain" description="Response regulatory" evidence="20">
    <location>
        <begin position="820"/>
        <end position="941"/>
    </location>
</feature>
<dbReference type="InterPro" id="IPR036890">
    <property type="entry name" value="HATPase_C_sf"/>
</dbReference>
<dbReference type="PANTHER" id="PTHR45339">
    <property type="entry name" value="HYBRID SIGNAL TRANSDUCTION HISTIDINE KINASE J"/>
    <property type="match status" value="1"/>
</dbReference>
<dbReference type="Pfam" id="PF08447">
    <property type="entry name" value="PAS_3"/>
    <property type="match status" value="1"/>
</dbReference>
<dbReference type="Pfam" id="PF00989">
    <property type="entry name" value="PAS"/>
    <property type="match status" value="1"/>
</dbReference>
<dbReference type="GO" id="GO:0005886">
    <property type="term" value="C:plasma membrane"/>
    <property type="evidence" value="ECO:0007669"/>
    <property type="project" value="UniProtKB-SubCell"/>
</dbReference>
<dbReference type="FunFam" id="3.30.450.20:FF:000060">
    <property type="entry name" value="Sensor protein FixL"/>
    <property type="match status" value="1"/>
</dbReference>
<evidence type="ECO:0000256" key="10">
    <source>
        <dbReference type="ARBA" id="ARBA00022840"/>
    </source>
</evidence>
<dbReference type="InterPro" id="IPR011006">
    <property type="entry name" value="CheY-like_superfamily"/>
</dbReference>
<dbReference type="PROSITE" id="PS50113">
    <property type="entry name" value="PAC"/>
    <property type="match status" value="1"/>
</dbReference>
<dbReference type="Gene3D" id="3.40.50.2300">
    <property type="match status" value="2"/>
</dbReference>
<dbReference type="PANTHER" id="PTHR45339:SF1">
    <property type="entry name" value="HYBRID SIGNAL TRANSDUCTION HISTIDINE KINASE J"/>
    <property type="match status" value="1"/>
</dbReference>
<dbReference type="OrthoDB" id="9790669at2"/>
<evidence type="ECO:0000259" key="21">
    <source>
        <dbReference type="PROSITE" id="PS50112"/>
    </source>
</evidence>
<evidence type="ECO:0000259" key="19">
    <source>
        <dbReference type="PROSITE" id="PS50109"/>
    </source>
</evidence>
<dbReference type="InterPro" id="IPR003661">
    <property type="entry name" value="HisK_dim/P_dom"/>
</dbReference>
<feature type="coiled-coil region" evidence="17">
    <location>
        <begin position="534"/>
        <end position="568"/>
    </location>
</feature>
<dbReference type="Pfam" id="PF00072">
    <property type="entry name" value="Response_reg"/>
    <property type="match status" value="2"/>
</dbReference>
<dbReference type="InterPro" id="IPR003594">
    <property type="entry name" value="HATPase_dom"/>
</dbReference>
<evidence type="ECO:0000313" key="23">
    <source>
        <dbReference type="EMBL" id="CUQ65793.1"/>
    </source>
</evidence>
<sequence length="1101" mass="121704">MNCQNDLPLSFGAWISQCRTNLHVRLIVGLLLIIGLTTVGFALLWLQQQEELGRETAMARAEAAAQAIVAIVVAVDDIDLVREHLVLPSNDPNLREVAIVDREGLIVASSSPARVGTVLSRSEMGGPIGADTVFEHRADSGEPLLILVKPVYQKGRPLLAVRVVYSLQTVSDAQVAMMWRLLPILLAVVALAMALGRVLLGGIVARWRAIALSIEGLRIGTTEKGQKEGEQLAAIPDHHIYDLDRLEVVVGDIVRDVRERTQTLHLMMAGLEHQVQMRTAELEEQEIRLRSIIETAVEGIVVINEQGVIEMVNPAIEALFGYRPDELIGQNVNILMPAPYDREHDGYLKAYLTTGVKKIIGIGREVVGRRKDGAVFPIDLSVGEMTINGTRKFTGIIRDISARKAAETLLRDNESRLRLTLEVSTDGLYDWNLRTLQAHYSPSWIKLLGLEGHDIPLNNVYDWKNRVHPDDRPWVERALDDHLEGKATQYIVEHRVRHRSGEWKWFAMRGKVVQRDEQGRPLRMMGTLTDITERKRAETELARAAQELEQKNKELAEARDRALDAARAKAEFLATMSHEIRTPMNGVIGMTSLLLDTPLSAEQREYTDTIRRCGEHLLEIINDVLDFSKADAGKMELEQLDFDLRTTVEETVALVAERAYAKGLEVGCLIQASVPTRLRGDPGRLRQILLNLLGNAIKFTEQGEVLVTIKSEQEEPAAEDGSVVARFEVTDTGIGLTPEQQKKLFQPFTQADGSTTRQYGGTGLGLAICKKLAELMGGRIGVVSTMSMGSTFWFTARFEVLTQGVLPLLTSSACPLRDQRVLIVDDHAVNRRILEELLGASGSQCESVDDPCKAIACLRQAAERGQPFDLAILDMQMPGMDGMQLARSIKADERINAVRLVLLTSLGRRGDAKRAQEAGFSAYLTKPIRHAQLLDCLNLVLASAGSGKAGLEGEPAGIITTHVISEVRAAMRGHILLVEDNPVNQKVAVKMLEKLGCRVDVAGNGKEAVEAMERIRYTLVFMDCQMPEMDGFEATRVIRAREGADRHTPIIAMTANAMAEDREQCLKAGMDDFVSKPVTAQVLTAILDRWLPNETAMRMAA</sequence>
<dbReference type="AlphaFoldDB" id="A0A0S4KMU9"/>
<dbReference type="Proteomes" id="UP000066284">
    <property type="component" value="Chromosome 1"/>
</dbReference>
<comment type="catalytic activity">
    <reaction evidence="1">
        <text>ATP + protein L-histidine = ADP + protein N-phospho-L-histidine.</text>
        <dbReference type="EC" id="2.7.13.3"/>
    </reaction>
</comment>
<dbReference type="CDD" id="cd00130">
    <property type="entry name" value="PAS"/>
    <property type="match status" value="2"/>
</dbReference>
<dbReference type="SMART" id="SM00086">
    <property type="entry name" value="PAC"/>
    <property type="match status" value="2"/>
</dbReference>
<dbReference type="PROSITE" id="PS50109">
    <property type="entry name" value="HIS_KIN"/>
    <property type="match status" value="1"/>
</dbReference>
<keyword evidence="6 23" id="KW-0808">Transferase</keyword>
<dbReference type="InterPro" id="IPR001789">
    <property type="entry name" value="Sig_transdc_resp-reg_receiver"/>
</dbReference>
<dbReference type="SMART" id="SM00387">
    <property type="entry name" value="HATPase_c"/>
    <property type="match status" value="1"/>
</dbReference>
<dbReference type="InterPro" id="IPR013767">
    <property type="entry name" value="PAS_fold"/>
</dbReference>
<evidence type="ECO:0000256" key="15">
    <source>
        <dbReference type="ARBA" id="ARBA00070616"/>
    </source>
</evidence>
<dbReference type="InterPro" id="IPR005467">
    <property type="entry name" value="His_kinase_dom"/>
</dbReference>
<feature type="domain" description="Response regulatory" evidence="20">
    <location>
        <begin position="974"/>
        <end position="1091"/>
    </location>
</feature>
<comment type="function">
    <text evidence="14">Putative oxygen sensor; modulates the activity of FixJ, a transcriptional activator of nitrogen fixation fixK gene. FixL probably acts as a kinase that phosphorylates FixJ.</text>
</comment>
<evidence type="ECO:0000256" key="3">
    <source>
        <dbReference type="ARBA" id="ARBA00012438"/>
    </source>
</evidence>
<name>A0A0S4KMU9_9BACT</name>
<organism evidence="23 24">
    <name type="scientific">Candidatus Nitrospira inopinata</name>
    <dbReference type="NCBI Taxonomy" id="1715989"/>
    <lineage>
        <taxon>Bacteria</taxon>
        <taxon>Pseudomonadati</taxon>
        <taxon>Nitrospirota</taxon>
        <taxon>Nitrospiria</taxon>
        <taxon>Nitrospirales</taxon>
        <taxon>Nitrospiraceae</taxon>
        <taxon>Nitrospira</taxon>
    </lineage>
</organism>
<keyword evidence="4" id="KW-1003">Cell membrane</keyword>
<gene>
    <name evidence="23" type="ORF">NITINOP_0818</name>
</gene>
<dbReference type="SUPFAM" id="SSF47384">
    <property type="entry name" value="Homodimeric domain of signal transducing histidine kinase"/>
    <property type="match status" value="1"/>
</dbReference>
<dbReference type="InterPro" id="IPR004358">
    <property type="entry name" value="Sig_transdc_His_kin-like_C"/>
</dbReference>
<dbReference type="InterPro" id="IPR013655">
    <property type="entry name" value="PAS_fold_3"/>
</dbReference>